<organism evidence="2 3">
    <name type="scientific">Bythopirellula goksoeyrii</name>
    <dbReference type="NCBI Taxonomy" id="1400387"/>
    <lineage>
        <taxon>Bacteria</taxon>
        <taxon>Pseudomonadati</taxon>
        <taxon>Planctomycetota</taxon>
        <taxon>Planctomycetia</taxon>
        <taxon>Pirellulales</taxon>
        <taxon>Lacipirellulaceae</taxon>
        <taxon>Bythopirellula</taxon>
    </lineage>
</organism>
<dbReference type="AlphaFoldDB" id="A0A5B9Q4N5"/>
<dbReference type="KEGG" id="bgok:Pr1d_12660"/>
<keyword evidence="1" id="KW-0732">Signal</keyword>
<dbReference type="RefSeq" id="WP_148072693.1">
    <property type="nucleotide sequence ID" value="NZ_CP042913.1"/>
</dbReference>
<keyword evidence="3" id="KW-1185">Reference proteome</keyword>
<feature type="signal peptide" evidence="1">
    <location>
        <begin position="1"/>
        <end position="27"/>
    </location>
</feature>
<protein>
    <submittedName>
        <fullName evidence="2">Uncharacterized protein</fullName>
    </submittedName>
</protein>
<evidence type="ECO:0000313" key="2">
    <source>
        <dbReference type="EMBL" id="QEG33994.1"/>
    </source>
</evidence>
<evidence type="ECO:0000313" key="3">
    <source>
        <dbReference type="Proteomes" id="UP000323917"/>
    </source>
</evidence>
<sequence precursor="true">MMRLHSVVAVALLVVGSLVVSSDNVQAGNPCCCPPAPIQTTLCVQPPCSCCSTTVCVCVPGCCTEAPTVCWRSGLLGRQIGTYCWPCCGHEVKVVVTRRGDVKVRG</sequence>
<accession>A0A5B9Q4N5</accession>
<dbReference type="OrthoDB" id="286013at2"/>
<name>A0A5B9Q4N5_9BACT</name>
<evidence type="ECO:0000256" key="1">
    <source>
        <dbReference type="SAM" id="SignalP"/>
    </source>
</evidence>
<proteinExistence type="predicted"/>
<reference evidence="2 3" key="1">
    <citation type="submission" date="2019-08" db="EMBL/GenBank/DDBJ databases">
        <title>Deep-cultivation of Planctomycetes and their phenomic and genomic characterization uncovers novel biology.</title>
        <authorList>
            <person name="Wiegand S."/>
            <person name="Jogler M."/>
            <person name="Boedeker C."/>
            <person name="Pinto D."/>
            <person name="Vollmers J."/>
            <person name="Rivas-Marin E."/>
            <person name="Kohn T."/>
            <person name="Peeters S.H."/>
            <person name="Heuer A."/>
            <person name="Rast P."/>
            <person name="Oberbeckmann S."/>
            <person name="Bunk B."/>
            <person name="Jeske O."/>
            <person name="Meyerdierks A."/>
            <person name="Storesund J.E."/>
            <person name="Kallscheuer N."/>
            <person name="Luecker S."/>
            <person name="Lage O.M."/>
            <person name="Pohl T."/>
            <person name="Merkel B.J."/>
            <person name="Hornburger P."/>
            <person name="Mueller R.-W."/>
            <person name="Bruemmer F."/>
            <person name="Labrenz M."/>
            <person name="Spormann A.M."/>
            <person name="Op den Camp H."/>
            <person name="Overmann J."/>
            <person name="Amann R."/>
            <person name="Jetten M.S.M."/>
            <person name="Mascher T."/>
            <person name="Medema M.H."/>
            <person name="Devos D.P."/>
            <person name="Kaster A.-K."/>
            <person name="Ovreas L."/>
            <person name="Rohde M."/>
            <person name="Galperin M.Y."/>
            <person name="Jogler C."/>
        </authorList>
    </citation>
    <scope>NUCLEOTIDE SEQUENCE [LARGE SCALE GENOMIC DNA]</scope>
    <source>
        <strain evidence="2 3">Pr1d</strain>
    </source>
</reference>
<dbReference type="Proteomes" id="UP000323917">
    <property type="component" value="Chromosome"/>
</dbReference>
<dbReference type="EMBL" id="CP042913">
    <property type="protein sequence ID" value="QEG33994.1"/>
    <property type="molecule type" value="Genomic_DNA"/>
</dbReference>
<gene>
    <name evidence="2" type="ORF">Pr1d_12660</name>
</gene>
<feature type="chain" id="PRO_5022896265" evidence="1">
    <location>
        <begin position="28"/>
        <end position="106"/>
    </location>
</feature>